<dbReference type="EMBL" id="JAFELM010000036">
    <property type="protein sequence ID" value="MBM6618999.1"/>
    <property type="molecule type" value="Genomic_DNA"/>
</dbReference>
<gene>
    <name evidence="1" type="primary">yvfG</name>
    <name evidence="1" type="ORF">JR050_15120</name>
</gene>
<dbReference type="InterPro" id="IPR037247">
    <property type="entry name" value="YvfG_sf"/>
</dbReference>
<comment type="caution">
    <text evidence="1">The sequence shown here is derived from an EMBL/GenBank/DDBJ whole genome shotgun (WGS) entry which is preliminary data.</text>
</comment>
<reference evidence="1 2" key="1">
    <citation type="submission" date="2021-02" db="EMBL/GenBank/DDBJ databases">
        <title>Bacillus sp. RD4P76, an endophyte from a halophyte.</title>
        <authorList>
            <person name="Sun J.-Q."/>
        </authorList>
    </citation>
    <scope>NUCLEOTIDE SEQUENCE [LARGE SCALE GENOMIC DNA]</scope>
    <source>
        <strain evidence="1 2">RD4P76</strain>
    </source>
</reference>
<keyword evidence="2" id="KW-1185">Reference proteome</keyword>
<dbReference type="Gene3D" id="6.10.140.40">
    <property type="match status" value="1"/>
</dbReference>
<dbReference type="RefSeq" id="WP_204204352.1">
    <property type="nucleotide sequence ID" value="NZ_JAFELM010000036.1"/>
</dbReference>
<proteinExistence type="predicted"/>
<dbReference type="Pfam" id="PF09628">
    <property type="entry name" value="YvfG"/>
    <property type="match status" value="1"/>
</dbReference>
<protein>
    <submittedName>
        <fullName evidence="1">Protein YvfG</fullName>
    </submittedName>
</protein>
<dbReference type="InterPro" id="IPR018590">
    <property type="entry name" value="Uncharacterised_YvfG"/>
</dbReference>
<accession>A0ABS2DKG9</accession>
<evidence type="ECO:0000313" key="1">
    <source>
        <dbReference type="EMBL" id="MBM6618999.1"/>
    </source>
</evidence>
<name>A0ABS2DKG9_9BACI</name>
<dbReference type="Proteomes" id="UP001518925">
    <property type="component" value="Unassembled WGS sequence"/>
</dbReference>
<dbReference type="SUPFAM" id="SSF158388">
    <property type="entry name" value="YvfG-like"/>
    <property type="match status" value="1"/>
</dbReference>
<evidence type="ECO:0000313" key="2">
    <source>
        <dbReference type="Proteomes" id="UP001518925"/>
    </source>
</evidence>
<organism evidence="1 2">
    <name type="scientific">Bacillus suaedaesalsae</name>
    <dbReference type="NCBI Taxonomy" id="2810349"/>
    <lineage>
        <taxon>Bacteria</taxon>
        <taxon>Bacillati</taxon>
        <taxon>Bacillota</taxon>
        <taxon>Bacilli</taxon>
        <taxon>Bacillales</taxon>
        <taxon>Bacillaceae</taxon>
        <taxon>Bacillus</taxon>
    </lineage>
</organism>
<sequence>MTDVFSVEYFAENLRKHVELNGEFNDRVDAMNSYYRSIVSTLINEKLSATSETLHRIRNLDEAYTIIKSQEF</sequence>